<accession>A0A553PTY2</accession>
<keyword evidence="4" id="KW-1185">Reference proteome</keyword>
<dbReference type="EMBL" id="VCGU01000001">
    <property type="protein sequence ID" value="TRY81126.1"/>
    <property type="molecule type" value="Genomic_DNA"/>
</dbReference>
<reference evidence="3 4" key="1">
    <citation type="journal article" date="2018" name="Nat. Ecol. Evol.">
        <title>Genomic signatures of mitonuclear coevolution across populations of Tigriopus californicus.</title>
        <authorList>
            <person name="Barreto F.S."/>
            <person name="Watson E.T."/>
            <person name="Lima T.G."/>
            <person name="Willett C.S."/>
            <person name="Edmands S."/>
            <person name="Li W."/>
            <person name="Burton R.S."/>
        </authorList>
    </citation>
    <scope>NUCLEOTIDE SEQUENCE [LARGE SCALE GENOMIC DNA]</scope>
    <source>
        <strain evidence="3 4">San Diego</strain>
    </source>
</reference>
<evidence type="ECO:0000313" key="4">
    <source>
        <dbReference type="Proteomes" id="UP000318571"/>
    </source>
</evidence>
<feature type="transmembrane region" description="Helical" evidence="2">
    <location>
        <begin position="161"/>
        <end position="180"/>
    </location>
</feature>
<keyword evidence="2" id="KW-0472">Membrane</keyword>
<sequence length="374" mass="42533">MLRKLGHREAVQLQNSFNQTPNQVPKATKKVVFVQPDSSDSTWTNGEVKPKTSGLPIRAIPRSPESGFDGGDDGDIYHEERVQSTGWIQKRYANGHQVSIFYLRKAEQTEVLTFPSCFTNGHSWECVFGLICAFSFSFLLLEESFQLYVFRRRYFKRFDTWLRMVIFILVIVGFFFQRNLAVLRFLAAIGVPCAWIHLVFLSGFHGATISIMFIHIMHKRFLGGILLTLTVATGCAAGFLIIAHNTASGVVDSRTLVKILFRPLLMILGEYEFIDTYETFEDDLPTLIYSTVLLLCIAIVGSLVLVNLLLALILSDIMDLYNICHSKNLFRQARQVVFYEKLAKTFGVKMVVPDRVRICAHKSCRLKVFIQCCS</sequence>
<evidence type="ECO:0000313" key="3">
    <source>
        <dbReference type="EMBL" id="TRY81126.1"/>
    </source>
</evidence>
<dbReference type="Proteomes" id="UP000318571">
    <property type="component" value="Chromosome 12"/>
</dbReference>
<feature type="region of interest" description="Disordered" evidence="1">
    <location>
        <begin position="41"/>
        <end position="71"/>
    </location>
</feature>
<keyword evidence="2" id="KW-1133">Transmembrane helix</keyword>
<feature type="transmembrane region" description="Helical" evidence="2">
    <location>
        <begin position="186"/>
        <end position="214"/>
    </location>
</feature>
<feature type="transmembrane region" description="Helical" evidence="2">
    <location>
        <begin position="287"/>
        <end position="314"/>
    </location>
</feature>
<evidence type="ECO:0008006" key="5">
    <source>
        <dbReference type="Google" id="ProtNLM"/>
    </source>
</evidence>
<gene>
    <name evidence="3" type="ORF">TCAL_14454</name>
</gene>
<dbReference type="AlphaFoldDB" id="A0A553PTY2"/>
<proteinExistence type="predicted"/>
<protein>
    <recommendedName>
        <fullName evidence="5">Ion transport domain-containing protein</fullName>
    </recommendedName>
</protein>
<organism evidence="3 4">
    <name type="scientific">Tigriopus californicus</name>
    <name type="common">Marine copepod</name>
    <dbReference type="NCBI Taxonomy" id="6832"/>
    <lineage>
        <taxon>Eukaryota</taxon>
        <taxon>Metazoa</taxon>
        <taxon>Ecdysozoa</taxon>
        <taxon>Arthropoda</taxon>
        <taxon>Crustacea</taxon>
        <taxon>Multicrustacea</taxon>
        <taxon>Hexanauplia</taxon>
        <taxon>Copepoda</taxon>
        <taxon>Harpacticoida</taxon>
        <taxon>Harpacticidae</taxon>
        <taxon>Tigriopus</taxon>
    </lineage>
</organism>
<evidence type="ECO:0000256" key="1">
    <source>
        <dbReference type="SAM" id="MobiDB-lite"/>
    </source>
</evidence>
<feature type="transmembrane region" description="Helical" evidence="2">
    <location>
        <begin position="221"/>
        <end position="243"/>
    </location>
</feature>
<evidence type="ECO:0000256" key="2">
    <source>
        <dbReference type="SAM" id="Phobius"/>
    </source>
</evidence>
<keyword evidence="2" id="KW-0812">Transmembrane</keyword>
<name>A0A553PTY2_TIGCA</name>
<comment type="caution">
    <text evidence="3">The sequence shown here is derived from an EMBL/GenBank/DDBJ whole genome shotgun (WGS) entry which is preliminary data.</text>
</comment>